<organism evidence="7 8">
    <name type="scientific">Belnapia arida</name>
    <dbReference type="NCBI Taxonomy" id="2804533"/>
    <lineage>
        <taxon>Bacteria</taxon>
        <taxon>Pseudomonadati</taxon>
        <taxon>Pseudomonadota</taxon>
        <taxon>Alphaproteobacteria</taxon>
        <taxon>Acetobacterales</taxon>
        <taxon>Roseomonadaceae</taxon>
        <taxon>Belnapia</taxon>
    </lineage>
</organism>
<comment type="caution">
    <text evidence="7">The sequence shown here is derived from an EMBL/GenBank/DDBJ whole genome shotgun (WGS) entry which is preliminary data.</text>
</comment>
<feature type="transmembrane region" description="Helical" evidence="6">
    <location>
        <begin position="63"/>
        <end position="85"/>
    </location>
</feature>
<accession>A0ABS1UA89</accession>
<feature type="transmembrane region" description="Helical" evidence="6">
    <location>
        <begin position="227"/>
        <end position="251"/>
    </location>
</feature>
<dbReference type="Proteomes" id="UP000660885">
    <property type="component" value="Unassembled WGS sequence"/>
</dbReference>
<keyword evidence="2" id="KW-1003">Cell membrane</keyword>
<proteinExistence type="predicted"/>
<evidence type="ECO:0000256" key="4">
    <source>
        <dbReference type="ARBA" id="ARBA00022989"/>
    </source>
</evidence>
<dbReference type="InterPro" id="IPR043428">
    <property type="entry name" value="LivM-like"/>
</dbReference>
<sequence>MEAPGTENRRALLQAVLALLAAGFAAWWLPQVLELFAVINATVYIAMALLALSLALVWGFGGILCFGQAAFFGLGGYAYAVAALNLPDTTYAVPVALGVPMLAAAALGYVMFYGKVSDVYMGVITLTVTLILFNFINSTAGDEWRIGAAPLGGFNGIPATPPLNVPGDPGTVLAPEQVFAVAIGCLAGCYAICKLILRSHFGRVVVAIRENELRAALLGYDVRLYKLAIFAVGGLMAGLAGMLFANCVFVSPTMFSLAYSGQVIIWVMVGGVGTLLGPIVGAMLLQALTAWAGTLPGVNPSLILGLVLVVAVLAIPRGLQPTLTTLLRKRAP</sequence>
<dbReference type="PANTHER" id="PTHR30482:SF17">
    <property type="entry name" value="ABC TRANSPORTER ATP-BINDING PROTEIN"/>
    <property type="match status" value="1"/>
</dbReference>
<feature type="transmembrane region" description="Helical" evidence="6">
    <location>
        <begin position="263"/>
        <end position="285"/>
    </location>
</feature>
<dbReference type="CDD" id="cd06581">
    <property type="entry name" value="TM_PBP1_LivM_like"/>
    <property type="match status" value="1"/>
</dbReference>
<dbReference type="PANTHER" id="PTHR30482">
    <property type="entry name" value="HIGH-AFFINITY BRANCHED-CHAIN AMINO ACID TRANSPORT SYSTEM PERMEASE"/>
    <property type="match status" value="1"/>
</dbReference>
<gene>
    <name evidence="7" type="ORF">JMJ56_21600</name>
</gene>
<feature type="transmembrane region" description="Helical" evidence="6">
    <location>
        <begin position="91"/>
        <end position="112"/>
    </location>
</feature>
<protein>
    <submittedName>
        <fullName evidence="7">Branched-chain amino acid ABC transporter permease</fullName>
    </submittedName>
</protein>
<evidence type="ECO:0000313" key="8">
    <source>
        <dbReference type="Proteomes" id="UP000660885"/>
    </source>
</evidence>
<feature type="transmembrane region" description="Helical" evidence="6">
    <location>
        <begin position="297"/>
        <end position="319"/>
    </location>
</feature>
<keyword evidence="5 6" id="KW-0472">Membrane</keyword>
<dbReference type="RefSeq" id="WP_202833848.1">
    <property type="nucleotide sequence ID" value="NZ_JAETWB010000015.1"/>
</dbReference>
<evidence type="ECO:0000256" key="2">
    <source>
        <dbReference type="ARBA" id="ARBA00022475"/>
    </source>
</evidence>
<dbReference type="Pfam" id="PF02653">
    <property type="entry name" value="BPD_transp_2"/>
    <property type="match status" value="1"/>
</dbReference>
<reference evidence="7 8" key="1">
    <citation type="submission" date="2021-01" db="EMBL/GenBank/DDBJ databases">
        <title>Belnapia mucosa sp. nov. and Belnapia arida sp. nov., isolated from the Tabernas Desert (Almeria, Spain).</title>
        <authorList>
            <person name="Molina-Menor E."/>
            <person name="Vidal-Verdu A."/>
            <person name="Calonge A."/>
            <person name="Satari L."/>
            <person name="Pereto J."/>
            <person name="Porcar M."/>
        </authorList>
    </citation>
    <scope>NUCLEOTIDE SEQUENCE [LARGE SCALE GENOMIC DNA]</scope>
    <source>
        <strain evidence="7 8">T18</strain>
    </source>
</reference>
<name>A0ABS1UA89_9PROT</name>
<evidence type="ECO:0000313" key="7">
    <source>
        <dbReference type="EMBL" id="MBL6080617.1"/>
    </source>
</evidence>
<dbReference type="EMBL" id="JAETWB010000015">
    <property type="protein sequence ID" value="MBL6080617.1"/>
    <property type="molecule type" value="Genomic_DNA"/>
</dbReference>
<feature type="transmembrane region" description="Helical" evidence="6">
    <location>
        <begin position="12"/>
        <end position="29"/>
    </location>
</feature>
<evidence type="ECO:0000256" key="3">
    <source>
        <dbReference type="ARBA" id="ARBA00022692"/>
    </source>
</evidence>
<dbReference type="InterPro" id="IPR001851">
    <property type="entry name" value="ABC_transp_permease"/>
</dbReference>
<feature type="transmembrane region" description="Helical" evidence="6">
    <location>
        <begin position="119"/>
        <end position="136"/>
    </location>
</feature>
<evidence type="ECO:0000256" key="6">
    <source>
        <dbReference type="SAM" id="Phobius"/>
    </source>
</evidence>
<keyword evidence="3 6" id="KW-0812">Transmembrane</keyword>
<keyword evidence="4 6" id="KW-1133">Transmembrane helix</keyword>
<comment type="subcellular location">
    <subcellularLocation>
        <location evidence="1">Cell membrane</location>
        <topology evidence="1">Multi-pass membrane protein</topology>
    </subcellularLocation>
</comment>
<keyword evidence="8" id="KW-1185">Reference proteome</keyword>
<evidence type="ECO:0000256" key="1">
    <source>
        <dbReference type="ARBA" id="ARBA00004651"/>
    </source>
</evidence>
<feature type="transmembrane region" description="Helical" evidence="6">
    <location>
        <begin position="35"/>
        <end position="56"/>
    </location>
</feature>
<evidence type="ECO:0000256" key="5">
    <source>
        <dbReference type="ARBA" id="ARBA00023136"/>
    </source>
</evidence>